<protein>
    <recommendedName>
        <fullName evidence="5">Serine protease</fullName>
    </recommendedName>
</protein>
<keyword evidence="1" id="KW-0378">Hydrolase</keyword>
<feature type="region of interest" description="Disordered" evidence="2">
    <location>
        <begin position="455"/>
        <end position="482"/>
    </location>
</feature>
<dbReference type="GO" id="GO:0016787">
    <property type="term" value="F:hydrolase activity"/>
    <property type="evidence" value="ECO:0007669"/>
    <property type="project" value="UniProtKB-KW"/>
</dbReference>
<dbReference type="SUPFAM" id="SSF50494">
    <property type="entry name" value="Trypsin-like serine proteases"/>
    <property type="match status" value="1"/>
</dbReference>
<keyword evidence="3" id="KW-0472">Membrane</keyword>
<evidence type="ECO:0000256" key="3">
    <source>
        <dbReference type="SAM" id="Phobius"/>
    </source>
</evidence>
<evidence type="ECO:0000256" key="2">
    <source>
        <dbReference type="SAM" id="MobiDB-lite"/>
    </source>
</evidence>
<dbReference type="Gene3D" id="2.40.10.10">
    <property type="entry name" value="Trypsin-like serine proteases"/>
    <property type="match status" value="1"/>
</dbReference>
<feature type="transmembrane region" description="Helical" evidence="3">
    <location>
        <begin position="6"/>
        <end position="31"/>
    </location>
</feature>
<feature type="compositionally biased region" description="Polar residues" evidence="2">
    <location>
        <begin position="456"/>
        <end position="472"/>
    </location>
</feature>
<evidence type="ECO:0000256" key="1">
    <source>
        <dbReference type="ARBA" id="ARBA00022801"/>
    </source>
</evidence>
<proteinExistence type="predicted"/>
<dbReference type="EMBL" id="MZ375213">
    <property type="protein sequence ID" value="UCS96405.1"/>
    <property type="molecule type" value="Genomic_RNA"/>
</dbReference>
<organism evidence="4">
    <name type="scientific">Riboviria sp</name>
    <dbReference type="NCBI Taxonomy" id="2585031"/>
    <lineage>
        <taxon>Viruses</taxon>
        <taxon>Riboviria</taxon>
    </lineage>
</organism>
<accession>A0A8K1JEC5</accession>
<evidence type="ECO:0000313" key="4">
    <source>
        <dbReference type="EMBL" id="UCS96405.1"/>
    </source>
</evidence>
<dbReference type="InterPro" id="IPR043504">
    <property type="entry name" value="Peptidase_S1_PA_chymotrypsin"/>
</dbReference>
<dbReference type="InterPro" id="IPR009003">
    <property type="entry name" value="Peptidase_S1_PA"/>
</dbReference>
<reference evidence="4" key="1">
    <citation type="submission" date="2021-06" db="EMBL/GenBank/DDBJ databases">
        <title>Viral sequences from lizard feces in the Qinghai-Tibetan Plateau, China.</title>
        <authorList>
            <person name="Lu J."/>
            <person name="Shen Q."/>
            <person name="Zhang W."/>
        </authorList>
    </citation>
    <scope>NUCLEOTIDE SEQUENCE</scope>
    <source>
        <strain evidence="4">6PT-RDRP-13</strain>
    </source>
</reference>
<evidence type="ECO:0008006" key="5">
    <source>
        <dbReference type="Google" id="ProtNLM"/>
    </source>
</evidence>
<keyword evidence="3" id="KW-0812">Transmembrane</keyword>
<sequence length="563" mass="63194">MSGQEMATLLLGVCGTTLVVALVTLTIRLALRWVKWRRETLIKRLPESMRDGSELVTVPLLQVPYVVGIYVVRKSRPDKKEFKGSGTMMGGFVVIAKHEIDGVYPTMDDGSKIEYDIYCRTYDGKYHLLTDCINLYTDAVAFRAPEGYKSGKVETCTRPQHAAIYAARENSNSSMGILKPDQETAYGFVSYSGSTLAGFSGGPYTNGSRILGVHLGGGTAGNYGYSASFLMSKLKLINKLESSEWEAFERALSKARKEDIEYYRGLDSTQIYVAGRFFEFENEEFDTYIEESEFLDWFFESDPEQDEVRFKPNNPTVYLRGGKRGHHQKRGDVRVYTDYVGEGLEPPYSGEGGDDSFLATTPPPVIDGGRLQKDIDSLNTAIAQIQSTLTSQAQIINGHEEQLKKFGDLFISMQNIEERLSERFEKSMTMNMSGLEQTLTQLIKSSLDARPCQVIPGSTSTSEPRSEISTKTPVAASEPSPNITRLPKRWDGMESHFEMLKTWKSSVDSSSPEYANMRDAYLKSLGLEPRQSQRLISRLNNFTIKQRAKLARLKRQVSRLETA</sequence>
<name>A0A8K1JEC5_9VIRU</name>
<keyword evidence="3" id="KW-1133">Transmembrane helix</keyword>